<dbReference type="Proteomes" id="UP001054945">
    <property type="component" value="Unassembled WGS sequence"/>
</dbReference>
<gene>
    <name evidence="1" type="ORF">CEXT_420161</name>
</gene>
<organism evidence="1 2">
    <name type="scientific">Caerostris extrusa</name>
    <name type="common">Bark spider</name>
    <name type="synonym">Caerostris bankana</name>
    <dbReference type="NCBI Taxonomy" id="172846"/>
    <lineage>
        <taxon>Eukaryota</taxon>
        <taxon>Metazoa</taxon>
        <taxon>Ecdysozoa</taxon>
        <taxon>Arthropoda</taxon>
        <taxon>Chelicerata</taxon>
        <taxon>Arachnida</taxon>
        <taxon>Araneae</taxon>
        <taxon>Araneomorphae</taxon>
        <taxon>Entelegynae</taxon>
        <taxon>Araneoidea</taxon>
        <taxon>Araneidae</taxon>
        <taxon>Caerostris</taxon>
    </lineage>
</organism>
<dbReference type="EMBL" id="BPLR01011572">
    <property type="protein sequence ID" value="GIY47396.1"/>
    <property type="molecule type" value="Genomic_DNA"/>
</dbReference>
<protein>
    <submittedName>
        <fullName evidence="1">Uncharacterized protein</fullName>
    </submittedName>
</protein>
<comment type="caution">
    <text evidence="1">The sequence shown here is derived from an EMBL/GenBank/DDBJ whole genome shotgun (WGS) entry which is preliminary data.</text>
</comment>
<keyword evidence="2" id="KW-1185">Reference proteome</keyword>
<sequence length="71" mass="7947">MSMQRSSGGFWCDSKINCSRVDTELNKSRHVLDNAILPRNILRADVLDHDLQSGIVHSAMSTSRGMFPNTQ</sequence>
<proteinExistence type="predicted"/>
<dbReference type="AlphaFoldDB" id="A0AAV4TPM6"/>
<name>A0AAV4TPM6_CAEEX</name>
<evidence type="ECO:0000313" key="1">
    <source>
        <dbReference type="EMBL" id="GIY47396.1"/>
    </source>
</evidence>
<evidence type="ECO:0000313" key="2">
    <source>
        <dbReference type="Proteomes" id="UP001054945"/>
    </source>
</evidence>
<accession>A0AAV4TPM6</accession>
<reference evidence="1 2" key="1">
    <citation type="submission" date="2021-06" db="EMBL/GenBank/DDBJ databases">
        <title>Caerostris extrusa draft genome.</title>
        <authorList>
            <person name="Kono N."/>
            <person name="Arakawa K."/>
        </authorList>
    </citation>
    <scope>NUCLEOTIDE SEQUENCE [LARGE SCALE GENOMIC DNA]</scope>
</reference>